<name>A0A7T2S706_DELAC</name>
<dbReference type="EMBL" id="CP065668">
    <property type="protein sequence ID" value="QPS09968.1"/>
    <property type="molecule type" value="Genomic_DNA"/>
</dbReference>
<evidence type="ECO:0000313" key="2">
    <source>
        <dbReference type="EMBL" id="QPS09968.1"/>
    </source>
</evidence>
<dbReference type="Pfam" id="PF13561">
    <property type="entry name" value="adh_short_C2"/>
    <property type="match status" value="1"/>
</dbReference>
<dbReference type="SUPFAM" id="SSF51735">
    <property type="entry name" value="NAD(P)-binding Rossmann-fold domains"/>
    <property type="match status" value="1"/>
</dbReference>
<sequence length="274" mass="28860">MTDTTETKHANGMRRLVLVSGATGGIGMAVCQRLLQDGYHVVMLGRSKSKLEHARRVLLQAQSQAISDRLSVQVADIAQPSSVDDATHSILQSHGDITDLVHAAGDGPVAPLMETTESMWQGTVQGKLLGTVRLTKAVASRMVQQRRGNIVIVNGIFSREADPLFPISTLVNSGLAGFAKAISHDLGRSGVRVNIVNPGATETSLWKKICGEIAVRHNTTAEAIHQQVREASPSGSIAAPADIADVIAFLLSPGARHMWGASVNVDGGASRAVG</sequence>
<dbReference type="RefSeq" id="WP_183021900.1">
    <property type="nucleotide sequence ID" value="NZ_CP065668.1"/>
</dbReference>
<comment type="similarity">
    <text evidence="1">Belongs to the short-chain dehydrogenases/reductases (SDR) family.</text>
</comment>
<evidence type="ECO:0000256" key="1">
    <source>
        <dbReference type="ARBA" id="ARBA00006484"/>
    </source>
</evidence>
<dbReference type="InterPro" id="IPR002347">
    <property type="entry name" value="SDR_fam"/>
</dbReference>
<proteinExistence type="inferred from homology"/>
<dbReference type="PANTHER" id="PTHR42879">
    <property type="entry name" value="3-OXOACYL-(ACYL-CARRIER-PROTEIN) REDUCTASE"/>
    <property type="match status" value="1"/>
</dbReference>
<dbReference type="Proteomes" id="UP000594778">
    <property type="component" value="Chromosome"/>
</dbReference>
<dbReference type="PRINTS" id="PR00081">
    <property type="entry name" value="GDHRDH"/>
</dbReference>
<reference evidence="2 3" key="1">
    <citation type="submission" date="2020-12" db="EMBL/GenBank/DDBJ databases">
        <title>FDA dAtabase for Regulatory Grade micrObial Sequences (FDA-ARGOS): Supporting development and validation of Infectious Disease Dx tests.</title>
        <authorList>
            <person name="Sproer C."/>
            <person name="Gronow S."/>
            <person name="Severitt S."/>
            <person name="Schroder I."/>
            <person name="Tallon L."/>
            <person name="Sadzewicz L."/>
            <person name="Zhao X."/>
            <person name="Boylan J."/>
            <person name="Ott S."/>
            <person name="Bowen H."/>
            <person name="Vavikolanu K."/>
            <person name="Mehta A."/>
            <person name="Aluvathingal J."/>
            <person name="Nadendla S."/>
            <person name="Lowell S."/>
            <person name="Myers T."/>
            <person name="Yan Y."/>
            <person name="Sichtig H."/>
        </authorList>
    </citation>
    <scope>NUCLEOTIDE SEQUENCE [LARGE SCALE GENOMIC DNA]</scope>
    <source>
        <strain evidence="2 3">FDAARGOS_909</strain>
    </source>
</reference>
<gene>
    <name evidence="2" type="ORF">I6G66_08210</name>
</gene>
<organism evidence="2 3">
    <name type="scientific">Delftia acidovorans</name>
    <name type="common">Pseudomonas acidovorans</name>
    <name type="synonym">Comamonas acidovorans</name>
    <dbReference type="NCBI Taxonomy" id="80866"/>
    <lineage>
        <taxon>Bacteria</taxon>
        <taxon>Pseudomonadati</taxon>
        <taxon>Pseudomonadota</taxon>
        <taxon>Betaproteobacteria</taxon>
        <taxon>Burkholderiales</taxon>
        <taxon>Comamonadaceae</taxon>
        <taxon>Delftia</taxon>
    </lineage>
</organism>
<dbReference type="AlphaFoldDB" id="A0A7T2S706"/>
<protein>
    <submittedName>
        <fullName evidence="2">SDR family oxidoreductase</fullName>
    </submittedName>
</protein>
<dbReference type="PANTHER" id="PTHR42879:SF6">
    <property type="entry name" value="NADPH-DEPENDENT REDUCTASE BACG"/>
    <property type="match status" value="1"/>
</dbReference>
<accession>A0A7T2S706</accession>
<dbReference type="InterPro" id="IPR050259">
    <property type="entry name" value="SDR"/>
</dbReference>
<dbReference type="Gene3D" id="3.40.50.720">
    <property type="entry name" value="NAD(P)-binding Rossmann-like Domain"/>
    <property type="match status" value="1"/>
</dbReference>
<evidence type="ECO:0000313" key="3">
    <source>
        <dbReference type="Proteomes" id="UP000594778"/>
    </source>
</evidence>
<dbReference type="InterPro" id="IPR036291">
    <property type="entry name" value="NAD(P)-bd_dom_sf"/>
</dbReference>